<dbReference type="AlphaFoldDB" id="A0A2Z4ISI7"/>
<dbReference type="EMBL" id="CP030073">
    <property type="protein sequence ID" value="AWW35714.1"/>
    <property type="molecule type" value="Genomic_DNA"/>
</dbReference>
<dbReference type="Proteomes" id="UP000249616">
    <property type="component" value="Chromosome"/>
</dbReference>
<accession>A0A2Z4ISI7</accession>
<gene>
    <name evidence="1" type="ORF">DN051_02785</name>
</gene>
<name>A0A2Z4ISI7_9ACTN</name>
<proteinExistence type="predicted"/>
<evidence type="ECO:0000313" key="1">
    <source>
        <dbReference type="EMBL" id="AWW35714.1"/>
    </source>
</evidence>
<evidence type="ECO:0000313" key="2">
    <source>
        <dbReference type="Proteomes" id="UP000249616"/>
    </source>
</evidence>
<sequence length="67" mass="7334">MDDETLWNPSNGADRRLLQQVEVFEQRASGGHHDGYSATSARTMVLRPSEIAALTWIPPPGTSAPDQ</sequence>
<organism evidence="1 2">
    <name type="scientific">Streptomyces cadmiisoli</name>
    <dbReference type="NCBI Taxonomy" id="2184053"/>
    <lineage>
        <taxon>Bacteria</taxon>
        <taxon>Bacillati</taxon>
        <taxon>Actinomycetota</taxon>
        <taxon>Actinomycetes</taxon>
        <taxon>Kitasatosporales</taxon>
        <taxon>Streptomycetaceae</taxon>
        <taxon>Streptomyces</taxon>
        <taxon>Streptomyces aurantiacus group</taxon>
    </lineage>
</organism>
<dbReference type="KEGG" id="scad:DN051_02785"/>
<protein>
    <submittedName>
        <fullName evidence="1">Uncharacterized protein</fullName>
    </submittedName>
</protein>
<keyword evidence="2" id="KW-1185">Reference proteome</keyword>
<reference evidence="1 2" key="1">
    <citation type="journal article" date="2019" name="Int. J. Syst. Evol. Microbiol.">
        <title>Streptomyces cadmiisoli sp. nov., a novel actinomycete isolated from cadmium-contaminated soil.</title>
        <authorList>
            <person name="Li K."/>
            <person name="Tang X."/>
            <person name="Zhao J."/>
            <person name="Guo Y."/>
            <person name="Tang Y."/>
            <person name="Gao J."/>
        </authorList>
    </citation>
    <scope>NUCLEOTIDE SEQUENCE [LARGE SCALE GENOMIC DNA]</scope>
    <source>
        <strain evidence="1 2">ZFG47</strain>
    </source>
</reference>